<proteinExistence type="predicted"/>
<comment type="caution">
    <text evidence="3">The sequence shown here is derived from an EMBL/GenBank/DDBJ whole genome shotgun (WGS) entry which is preliminary data.</text>
</comment>
<feature type="chain" id="PRO_5024361311" evidence="2">
    <location>
        <begin position="21"/>
        <end position="519"/>
    </location>
</feature>
<organism evidence="3 4">
    <name type="scientific">Ceratobasidium theobromae</name>
    <dbReference type="NCBI Taxonomy" id="1582974"/>
    <lineage>
        <taxon>Eukaryota</taxon>
        <taxon>Fungi</taxon>
        <taxon>Dikarya</taxon>
        <taxon>Basidiomycota</taxon>
        <taxon>Agaricomycotina</taxon>
        <taxon>Agaricomycetes</taxon>
        <taxon>Cantharellales</taxon>
        <taxon>Ceratobasidiaceae</taxon>
        <taxon>Ceratobasidium</taxon>
    </lineage>
</organism>
<evidence type="ECO:0000313" key="4">
    <source>
        <dbReference type="Proteomes" id="UP000383932"/>
    </source>
</evidence>
<feature type="compositionally biased region" description="Polar residues" evidence="1">
    <location>
        <begin position="459"/>
        <end position="480"/>
    </location>
</feature>
<feature type="region of interest" description="Disordered" evidence="1">
    <location>
        <begin position="458"/>
        <end position="480"/>
    </location>
</feature>
<accession>A0A5N5QJ95</accession>
<evidence type="ECO:0000256" key="2">
    <source>
        <dbReference type="SAM" id="SignalP"/>
    </source>
</evidence>
<name>A0A5N5QJ95_9AGAM</name>
<keyword evidence="4" id="KW-1185">Reference proteome</keyword>
<dbReference type="OrthoDB" id="3199107at2759"/>
<feature type="signal peptide" evidence="2">
    <location>
        <begin position="1"/>
        <end position="20"/>
    </location>
</feature>
<protein>
    <submittedName>
        <fullName evidence="3">Uncharacterized protein</fullName>
    </submittedName>
</protein>
<dbReference type="EMBL" id="SSOP01000092">
    <property type="protein sequence ID" value="KAB5591709.1"/>
    <property type="molecule type" value="Genomic_DNA"/>
</dbReference>
<reference evidence="3 4" key="1">
    <citation type="journal article" date="2019" name="Fungal Biol. Biotechnol.">
        <title>Draft genome sequence of fastidious pathogen Ceratobasidium theobromae, which causes vascular-streak dieback in Theobroma cacao.</title>
        <authorList>
            <person name="Ali S.S."/>
            <person name="Asman A."/>
            <person name="Shao J."/>
            <person name="Firmansyah A.P."/>
            <person name="Susilo A.W."/>
            <person name="Rosmana A."/>
            <person name="McMahon P."/>
            <person name="Junaid M."/>
            <person name="Guest D."/>
            <person name="Kheng T.Y."/>
            <person name="Meinhardt L.W."/>
            <person name="Bailey B.A."/>
        </authorList>
    </citation>
    <scope>NUCLEOTIDE SEQUENCE [LARGE SCALE GENOMIC DNA]</scope>
    <source>
        <strain evidence="3 4">CT2</strain>
    </source>
</reference>
<keyword evidence="2" id="KW-0732">Signal</keyword>
<gene>
    <name evidence="3" type="ORF">CTheo_4823</name>
</gene>
<evidence type="ECO:0000256" key="1">
    <source>
        <dbReference type="SAM" id="MobiDB-lite"/>
    </source>
</evidence>
<dbReference type="AlphaFoldDB" id="A0A5N5QJ95"/>
<evidence type="ECO:0000313" key="3">
    <source>
        <dbReference type="EMBL" id="KAB5591709.1"/>
    </source>
</evidence>
<dbReference type="Proteomes" id="UP000383932">
    <property type="component" value="Unassembled WGS sequence"/>
</dbReference>
<sequence length="519" mass="57409">MLISHVGHLWMLVLASSSAALPLIAPGKSTRGEARVEYRNKLNGPPSPFLNLHSRLLARRELHLRKLHKVGTKGAIDAVGRQLLRKRRLEEIKSDWQKMLEPWIPAGVAGYVDLILDSLHDLSLDNQFPSYGAPFRRYEPSLSPINIPNYLDPRNRTYKMAEMGYYKAPRQAHTLVDTGSAYLIYAKSSGRGSIFWILKSRDQGCSGGNVIKKYAARTSDKFEQTLGSNNETEYPVILRSPFANDRYYGAYAYCITYDPNPRGSTMRLGAAPCERITCAPAPSESSVADFNHGQELSSAPATPDPLVPILAHNPDGTLAPKFFTTRPCDYLDPSCHASQIFLYNSLTGIIRPMYRPGGMEGYNATRFQSGKRTSSEPRKIQEPLWRNVAMRFRVVRWPGGSLQDSGESDPTLLVTNPAFDVQGMPQPELPKPIPWSVQIQQSGVEDPYPLSWWEDDAVPTSSRGSTYSRTQTSSDIRGQSSSITVAEISLGASTSTFGPTILPSASSMSDSTTLQSLDN</sequence>